<reference evidence="1" key="1">
    <citation type="submission" date="2019-07" db="EMBL/GenBank/DDBJ databases">
        <authorList>
            <person name="Dittberner H."/>
        </authorList>
    </citation>
    <scope>NUCLEOTIDE SEQUENCE [LARGE SCALE GENOMIC DNA]</scope>
</reference>
<evidence type="ECO:0000313" key="2">
    <source>
        <dbReference type="Proteomes" id="UP000489600"/>
    </source>
</evidence>
<name>A0A565CIZ8_9BRAS</name>
<sequence length="251" mass="27950">MHQYSLDDNPPAIPSVSPICSQELPPPYIALMPFSDLAPVYISICVEGYDPSLCGEKLKCVLRKHFWRCGTLAIIRVPRVCTINRSFITFLGGRGRDTEKNALERNGSDMEGWNIVVTPFPYPNPIPELDAYRNPSKSCVKAEEDERQGGWIIVFAYGTSRTNDEDIKKSLIKHFSSCGEITSAYVVRSRKVNRVKVLIKGEGAVEKALKLTGCECSVKGCKLVAKEFPRSEVTGYTIQDPCFPVAKKVKV</sequence>
<dbReference type="AlphaFoldDB" id="A0A565CIZ8"/>
<proteinExistence type="predicted"/>
<evidence type="ECO:0008006" key="3">
    <source>
        <dbReference type="Google" id="ProtNLM"/>
    </source>
</evidence>
<accession>A0A565CIZ8</accession>
<keyword evidence="2" id="KW-1185">Reference proteome</keyword>
<gene>
    <name evidence="1" type="ORF">ANE_LOCUS23988</name>
</gene>
<comment type="caution">
    <text evidence="1">The sequence shown here is derived from an EMBL/GenBank/DDBJ whole genome shotgun (WGS) entry which is preliminary data.</text>
</comment>
<organism evidence="1 2">
    <name type="scientific">Arabis nemorensis</name>
    <dbReference type="NCBI Taxonomy" id="586526"/>
    <lineage>
        <taxon>Eukaryota</taxon>
        <taxon>Viridiplantae</taxon>
        <taxon>Streptophyta</taxon>
        <taxon>Embryophyta</taxon>
        <taxon>Tracheophyta</taxon>
        <taxon>Spermatophyta</taxon>
        <taxon>Magnoliopsida</taxon>
        <taxon>eudicotyledons</taxon>
        <taxon>Gunneridae</taxon>
        <taxon>Pentapetalae</taxon>
        <taxon>rosids</taxon>
        <taxon>malvids</taxon>
        <taxon>Brassicales</taxon>
        <taxon>Brassicaceae</taxon>
        <taxon>Arabideae</taxon>
        <taxon>Arabis</taxon>
    </lineage>
</organism>
<evidence type="ECO:0000313" key="1">
    <source>
        <dbReference type="EMBL" id="VVB13544.1"/>
    </source>
</evidence>
<dbReference type="EMBL" id="CABITT030000008">
    <property type="protein sequence ID" value="VVB13544.1"/>
    <property type="molecule type" value="Genomic_DNA"/>
</dbReference>
<dbReference type="OrthoDB" id="1085738at2759"/>
<protein>
    <recommendedName>
        <fullName evidence="3">RRM domain-containing protein</fullName>
    </recommendedName>
</protein>
<dbReference type="Proteomes" id="UP000489600">
    <property type="component" value="Unassembled WGS sequence"/>
</dbReference>